<dbReference type="Proteomes" id="UP000315908">
    <property type="component" value="Unassembled WGS sequence"/>
</dbReference>
<evidence type="ECO:0000256" key="1">
    <source>
        <dbReference type="SAM" id="Phobius"/>
    </source>
</evidence>
<comment type="caution">
    <text evidence="2">The sequence shown here is derived from an EMBL/GenBank/DDBJ whole genome shotgun (WGS) entry which is preliminary data.</text>
</comment>
<evidence type="ECO:0000313" key="2">
    <source>
        <dbReference type="EMBL" id="TWI22172.1"/>
    </source>
</evidence>
<name>A0A562MQH6_9SPHI</name>
<keyword evidence="1" id="KW-1133">Transmembrane helix</keyword>
<gene>
    <name evidence="2" type="ORF">IQ31_01577</name>
</gene>
<keyword evidence="1" id="KW-0472">Membrane</keyword>
<reference evidence="2 3" key="1">
    <citation type="journal article" date="2015" name="Stand. Genomic Sci.">
        <title>Genomic Encyclopedia of Bacterial and Archaeal Type Strains, Phase III: the genomes of soil and plant-associated and newly described type strains.</title>
        <authorList>
            <person name="Whitman W.B."/>
            <person name="Woyke T."/>
            <person name="Klenk H.P."/>
            <person name="Zhou Y."/>
            <person name="Lilburn T.G."/>
            <person name="Beck B.J."/>
            <person name="De Vos P."/>
            <person name="Vandamme P."/>
            <person name="Eisen J.A."/>
            <person name="Garrity G."/>
            <person name="Hugenholtz P."/>
            <person name="Kyrpides N.C."/>
        </authorList>
    </citation>
    <scope>NUCLEOTIDE SEQUENCE [LARGE SCALE GENOMIC DNA]</scope>
    <source>
        <strain evidence="2 3">CGMCC 1.6855</strain>
    </source>
</reference>
<keyword evidence="1" id="KW-0812">Transmembrane</keyword>
<dbReference type="AlphaFoldDB" id="A0A562MQH6"/>
<feature type="transmembrane region" description="Helical" evidence="1">
    <location>
        <begin position="6"/>
        <end position="25"/>
    </location>
</feature>
<protein>
    <submittedName>
        <fullName evidence="2">Uncharacterized protein</fullName>
    </submittedName>
</protein>
<dbReference type="EMBL" id="VLKR01000006">
    <property type="protein sequence ID" value="TWI22172.1"/>
    <property type="molecule type" value="Genomic_DNA"/>
</dbReference>
<accession>A0A562MQH6</accession>
<sequence length="109" mass="12891">MREELSNCILVIVFCLVCIGTIYYVQKKQPKQKMFKIEFEKSKDEYVTVWVGVDGLIKKADKDPAYWYDRVVINPHLLQIGSQMKVYGLYTDAIERESYFVLKIEKEEI</sequence>
<organism evidence="2 3">
    <name type="scientific">Sphingobacterium siyangense</name>
    <dbReference type="NCBI Taxonomy" id="459529"/>
    <lineage>
        <taxon>Bacteria</taxon>
        <taxon>Pseudomonadati</taxon>
        <taxon>Bacteroidota</taxon>
        <taxon>Sphingobacteriia</taxon>
        <taxon>Sphingobacteriales</taxon>
        <taxon>Sphingobacteriaceae</taxon>
        <taxon>Sphingobacterium</taxon>
    </lineage>
</organism>
<evidence type="ECO:0000313" key="3">
    <source>
        <dbReference type="Proteomes" id="UP000315908"/>
    </source>
</evidence>
<proteinExistence type="predicted"/>